<proteinExistence type="predicted"/>
<organism evidence="1">
    <name type="scientific">Porphyromonas phage phage021a_SJD5</name>
    <dbReference type="NCBI Taxonomy" id="3154111"/>
    <lineage>
        <taxon>Viruses</taxon>
    </lineage>
</organism>
<accession>A0AAT9JM32</accession>
<sequence>MHARDKKTIYIRLVAIPRGGPWRIFRQRDKTLHPL</sequence>
<reference evidence="1" key="2">
    <citation type="submission" date="2024-05" db="EMBL/GenBank/DDBJ databases">
        <authorList>
            <person name="Matrishin C.B."/>
            <person name="Kauffman K.M."/>
        </authorList>
    </citation>
    <scope>NUCLEOTIDE SEQUENCE</scope>
</reference>
<reference evidence="1" key="1">
    <citation type="journal article" date="2023" name="Microbiome">
        <title>Phages are unrecognized players in the ecology of the oral pathogen Porphyromonas gingivalis.</title>
        <authorList>
            <person name="Matrishin C.B."/>
            <person name="Haase E.M."/>
            <person name="Dewhirst F.E."/>
            <person name="Mark Welch J.L."/>
            <person name="Miranda-Sanchez F."/>
            <person name="Chen T."/>
            <person name="MacFarland D.C."/>
            <person name="Kauffman K.M."/>
        </authorList>
    </citation>
    <scope>NUCLEOTIDE SEQUENCE</scope>
</reference>
<name>A0AAT9JM32_9VIRU</name>
<protein>
    <submittedName>
        <fullName evidence="1">Uncharacterized protein</fullName>
    </submittedName>
</protein>
<dbReference type="EMBL" id="BK068102">
    <property type="protein sequence ID" value="DBA55626.1"/>
    <property type="molecule type" value="Genomic_DNA"/>
</dbReference>
<evidence type="ECO:0000313" key="1">
    <source>
        <dbReference type="EMBL" id="DBA55626.1"/>
    </source>
</evidence>